<sequence length="122" mass="13923">MNGINYLVDTNCFIYLLDENPIMLPFLEDTWAFSYVTEIELLCKKGISSHEELVIKDMLNSCFKINHTQKLTDTVISLKRKYHIKLPDAIIAASAQLLQIPLITVDKGFAKISDIDCILLDF</sequence>
<dbReference type="OrthoDB" id="676982at2"/>
<gene>
    <name evidence="2" type="ORF">E2R66_22540</name>
</gene>
<dbReference type="InterPro" id="IPR029060">
    <property type="entry name" value="PIN-like_dom_sf"/>
</dbReference>
<feature type="domain" description="PIN" evidence="1">
    <location>
        <begin position="6"/>
        <end position="113"/>
    </location>
</feature>
<dbReference type="RefSeq" id="WP_133235050.1">
    <property type="nucleotide sequence ID" value="NZ_SOZE01000032.1"/>
</dbReference>
<dbReference type="Proteomes" id="UP000297540">
    <property type="component" value="Unassembled WGS sequence"/>
</dbReference>
<dbReference type="Gene3D" id="3.40.50.1010">
    <property type="entry name" value="5'-nuclease"/>
    <property type="match status" value="1"/>
</dbReference>
<evidence type="ECO:0000313" key="2">
    <source>
        <dbReference type="EMBL" id="TFF34316.1"/>
    </source>
</evidence>
<proteinExistence type="predicted"/>
<accession>A0A4Y8S6E4</accession>
<keyword evidence="3" id="KW-1185">Reference proteome</keyword>
<dbReference type="Pfam" id="PF01850">
    <property type="entry name" value="PIN"/>
    <property type="match status" value="1"/>
</dbReference>
<evidence type="ECO:0000259" key="1">
    <source>
        <dbReference type="Pfam" id="PF01850"/>
    </source>
</evidence>
<protein>
    <submittedName>
        <fullName evidence="2">PIN domain-containing protein</fullName>
    </submittedName>
</protein>
<comment type="caution">
    <text evidence="2">The sequence shown here is derived from an EMBL/GenBank/DDBJ whole genome shotgun (WGS) entry which is preliminary data.</text>
</comment>
<reference evidence="2 3" key="1">
    <citation type="journal article" date="2017" name="Int. J. Syst. Evol. Microbiol.">
        <title>Mucilaginibacterpsychrotolerans sp. nov., isolated from peatlands.</title>
        <authorList>
            <person name="Deng Y."/>
            <person name="Shen L."/>
            <person name="Xu B."/>
            <person name="Liu Y."/>
            <person name="Gu Z."/>
            <person name="Liu H."/>
            <person name="Zhou Y."/>
        </authorList>
    </citation>
    <scope>NUCLEOTIDE SEQUENCE [LARGE SCALE GENOMIC DNA]</scope>
    <source>
        <strain evidence="2 3">NH7-4</strain>
    </source>
</reference>
<dbReference type="InterPro" id="IPR002716">
    <property type="entry name" value="PIN_dom"/>
</dbReference>
<name>A0A4Y8S6E4_9SPHI</name>
<dbReference type="EMBL" id="SOZE01000032">
    <property type="protein sequence ID" value="TFF34316.1"/>
    <property type="molecule type" value="Genomic_DNA"/>
</dbReference>
<dbReference type="AlphaFoldDB" id="A0A4Y8S6E4"/>
<dbReference type="SUPFAM" id="SSF88723">
    <property type="entry name" value="PIN domain-like"/>
    <property type="match status" value="1"/>
</dbReference>
<organism evidence="2 3">
    <name type="scientific">Mucilaginibacter psychrotolerans</name>
    <dbReference type="NCBI Taxonomy" id="1524096"/>
    <lineage>
        <taxon>Bacteria</taxon>
        <taxon>Pseudomonadati</taxon>
        <taxon>Bacteroidota</taxon>
        <taxon>Sphingobacteriia</taxon>
        <taxon>Sphingobacteriales</taxon>
        <taxon>Sphingobacteriaceae</taxon>
        <taxon>Mucilaginibacter</taxon>
    </lineage>
</organism>
<evidence type="ECO:0000313" key="3">
    <source>
        <dbReference type="Proteomes" id="UP000297540"/>
    </source>
</evidence>